<dbReference type="Pfam" id="PF03600">
    <property type="entry name" value="CitMHS"/>
    <property type="match status" value="2"/>
</dbReference>
<dbReference type="PROSITE" id="PS51202">
    <property type="entry name" value="RCK_C"/>
    <property type="match status" value="2"/>
</dbReference>
<dbReference type="AlphaFoldDB" id="A0A315Z8Q5"/>
<feature type="transmembrane region" description="Helical" evidence="7">
    <location>
        <begin position="453"/>
        <end position="471"/>
    </location>
</feature>
<evidence type="ECO:0000259" key="8">
    <source>
        <dbReference type="PROSITE" id="PS51202"/>
    </source>
</evidence>
<feature type="domain" description="RCK C-terminal" evidence="8">
    <location>
        <begin position="209"/>
        <end position="296"/>
    </location>
</feature>
<comment type="subcellular location">
    <subcellularLocation>
        <location evidence="1">Membrane</location>
        <topology evidence="1">Multi-pass membrane protein</topology>
    </subcellularLocation>
</comment>
<evidence type="ECO:0000256" key="1">
    <source>
        <dbReference type="ARBA" id="ARBA00004141"/>
    </source>
</evidence>
<feature type="transmembrane region" description="Helical" evidence="7">
    <location>
        <begin position="139"/>
        <end position="158"/>
    </location>
</feature>
<reference evidence="9 10" key="1">
    <citation type="submission" date="2018-03" db="EMBL/GenBank/DDBJ databases">
        <title>Genomic Encyclopedia of Archaeal and Bacterial Type Strains, Phase II (KMG-II): from individual species to whole genera.</title>
        <authorList>
            <person name="Goeker M."/>
        </authorList>
    </citation>
    <scope>NUCLEOTIDE SEQUENCE [LARGE SCALE GENOMIC DNA]</scope>
    <source>
        <strain evidence="9 10">DSM 28229</strain>
    </source>
</reference>
<dbReference type="Pfam" id="PF02080">
    <property type="entry name" value="TrkA_C"/>
    <property type="match status" value="2"/>
</dbReference>
<feature type="transmembrane region" description="Helical" evidence="7">
    <location>
        <begin position="7"/>
        <end position="25"/>
    </location>
</feature>
<dbReference type="Proteomes" id="UP000245535">
    <property type="component" value="Unassembled WGS sequence"/>
</dbReference>
<dbReference type="PROSITE" id="PS01271">
    <property type="entry name" value="NA_SULFATE"/>
    <property type="match status" value="1"/>
</dbReference>
<feature type="transmembrane region" description="Helical" evidence="7">
    <location>
        <begin position="491"/>
        <end position="520"/>
    </location>
</feature>
<evidence type="ECO:0000256" key="3">
    <source>
        <dbReference type="ARBA" id="ARBA00022692"/>
    </source>
</evidence>
<name>A0A315Z8Q5_SEDFL</name>
<keyword evidence="6 7" id="KW-0472">Membrane</keyword>
<dbReference type="InterPro" id="IPR036721">
    <property type="entry name" value="RCK_C_sf"/>
</dbReference>
<feature type="transmembrane region" description="Helical" evidence="7">
    <location>
        <begin position="422"/>
        <end position="441"/>
    </location>
</feature>
<feature type="transmembrane region" description="Helical" evidence="7">
    <location>
        <begin position="532"/>
        <end position="551"/>
    </location>
</feature>
<sequence>MEFSEPLNAYLVLAVLSVMIIMLIRDKYLPSLVFIAAVSLLVILGVISTKEVVNNLANKQILIIFLMIMLSSIIKENFNIVNWFHKSTSRLKTPKAFLVVMNSVVAGLSSVFNNTPIVVMLVPLVYRKAKELGVSPAKFLMPLSFSAILGGMITLVGTSTNLVLNGFLETYNEPLLSFVDFMGLGILVSILGIVYMFFYGYDRLGHLTLPLQQTENQYREYFVETQLTERSNYVGKTLFDTQLRKYAGVTLIEVIRGERIYNVVAHVPNFVFEKGDRLIFTGRGDEILDFLKHNNELTLAKNVKFNLNDQMHLLEVSVPYNFVLEGKRIKDTNFRKAYNAAIIAIHRNGEKLSGKIGEMIFKRGDLLMLVTGQAGAMVALKKDFYIISDSSEVNIKAHKNLKYFIGFSMLMLVLLLSGTLDLFSGLLGIILGALFLGITSLHKLRQEIDLDLLIILVGSLVLGEAFLSSGAAELISSNLLLVLAPYGNSAILVGLMILTILLTSFITNVAAVSVAFPLAYSISQQFGIEGEPFYLGVAFAASAAFMTPIGYQTNLLVTSAAGYRFKDFLRVGSPLTLIYIITCIVYLVSKYQLI</sequence>
<proteinExistence type="predicted"/>
<dbReference type="GO" id="GO:0008324">
    <property type="term" value="F:monoatomic cation transmembrane transporter activity"/>
    <property type="evidence" value="ECO:0007669"/>
    <property type="project" value="InterPro"/>
</dbReference>
<dbReference type="GO" id="GO:0006813">
    <property type="term" value="P:potassium ion transport"/>
    <property type="evidence" value="ECO:0007669"/>
    <property type="project" value="InterPro"/>
</dbReference>
<evidence type="ECO:0000313" key="9">
    <source>
        <dbReference type="EMBL" id="PWJ39406.1"/>
    </source>
</evidence>
<dbReference type="InterPro" id="IPR031312">
    <property type="entry name" value="Na/sul_symport_CS"/>
</dbReference>
<dbReference type="Gene3D" id="3.30.70.1450">
    <property type="entry name" value="Regulator of K+ conductance, C-terminal domain"/>
    <property type="match status" value="2"/>
</dbReference>
<dbReference type="InterPro" id="IPR006037">
    <property type="entry name" value="RCK_C"/>
</dbReference>
<dbReference type="PANTHER" id="PTHR43652">
    <property type="entry name" value="BASIC AMINO ACID ANTIPORTER YFCC-RELATED"/>
    <property type="match status" value="1"/>
</dbReference>
<keyword evidence="3 7" id="KW-0812">Transmembrane</keyword>
<gene>
    <name evidence="9" type="ORF">BC781_106307</name>
</gene>
<dbReference type="InterPro" id="IPR004680">
    <property type="entry name" value="Cit_transptr-like_dom"/>
</dbReference>
<dbReference type="EMBL" id="QGDO01000006">
    <property type="protein sequence ID" value="PWJ39406.1"/>
    <property type="molecule type" value="Genomic_DNA"/>
</dbReference>
<dbReference type="RefSeq" id="WP_109621412.1">
    <property type="nucleotide sequence ID" value="NZ_QGDO01000006.1"/>
</dbReference>
<keyword evidence="5 7" id="KW-1133">Transmembrane helix</keyword>
<accession>A0A315Z8Q5</accession>
<feature type="transmembrane region" description="Helical" evidence="7">
    <location>
        <begin position="31"/>
        <end position="49"/>
    </location>
</feature>
<protein>
    <submittedName>
        <fullName evidence="9">TrkA family protein</fullName>
    </submittedName>
</protein>
<feature type="domain" description="RCK C-terminal" evidence="8">
    <location>
        <begin position="301"/>
        <end position="386"/>
    </location>
</feature>
<dbReference type="PANTHER" id="PTHR43652:SF2">
    <property type="entry name" value="BASIC AMINO ACID ANTIPORTER YFCC-RELATED"/>
    <property type="match status" value="1"/>
</dbReference>
<dbReference type="GO" id="GO:0005886">
    <property type="term" value="C:plasma membrane"/>
    <property type="evidence" value="ECO:0007669"/>
    <property type="project" value="TreeGrafter"/>
</dbReference>
<dbReference type="OrthoDB" id="9765532at2"/>
<organism evidence="9 10">
    <name type="scientific">Sediminitomix flava</name>
    <dbReference type="NCBI Taxonomy" id="379075"/>
    <lineage>
        <taxon>Bacteria</taxon>
        <taxon>Pseudomonadati</taxon>
        <taxon>Bacteroidota</taxon>
        <taxon>Cytophagia</taxon>
        <taxon>Cytophagales</taxon>
        <taxon>Flammeovirgaceae</taxon>
        <taxon>Sediminitomix</taxon>
    </lineage>
</organism>
<keyword evidence="10" id="KW-1185">Reference proteome</keyword>
<evidence type="ECO:0000256" key="4">
    <source>
        <dbReference type="ARBA" id="ARBA00022737"/>
    </source>
</evidence>
<feature type="transmembrane region" description="Helical" evidence="7">
    <location>
        <begin position="400"/>
        <end position="416"/>
    </location>
</feature>
<evidence type="ECO:0000256" key="6">
    <source>
        <dbReference type="ARBA" id="ARBA00023136"/>
    </source>
</evidence>
<evidence type="ECO:0000256" key="7">
    <source>
        <dbReference type="SAM" id="Phobius"/>
    </source>
</evidence>
<dbReference type="SUPFAM" id="SSF116726">
    <property type="entry name" value="TrkA C-terminal domain-like"/>
    <property type="match status" value="2"/>
</dbReference>
<keyword evidence="4" id="KW-0677">Repeat</keyword>
<feature type="transmembrane region" description="Helical" evidence="7">
    <location>
        <begin position="61"/>
        <end position="84"/>
    </location>
</feature>
<evidence type="ECO:0000256" key="2">
    <source>
        <dbReference type="ARBA" id="ARBA00022448"/>
    </source>
</evidence>
<dbReference type="InterPro" id="IPR051679">
    <property type="entry name" value="DASS-Related_Transporters"/>
</dbReference>
<keyword evidence="2" id="KW-0813">Transport</keyword>
<feature type="transmembrane region" description="Helical" evidence="7">
    <location>
        <begin position="104"/>
        <end position="127"/>
    </location>
</feature>
<evidence type="ECO:0000256" key="5">
    <source>
        <dbReference type="ARBA" id="ARBA00022989"/>
    </source>
</evidence>
<feature type="transmembrane region" description="Helical" evidence="7">
    <location>
        <begin position="571"/>
        <end position="589"/>
    </location>
</feature>
<feature type="transmembrane region" description="Helical" evidence="7">
    <location>
        <begin position="178"/>
        <end position="198"/>
    </location>
</feature>
<comment type="caution">
    <text evidence="9">The sequence shown here is derived from an EMBL/GenBank/DDBJ whole genome shotgun (WGS) entry which is preliminary data.</text>
</comment>
<evidence type="ECO:0000313" key="10">
    <source>
        <dbReference type="Proteomes" id="UP000245535"/>
    </source>
</evidence>